<dbReference type="PANTHER" id="PTHR33449">
    <property type="entry name" value="NUCLEOID-ASSOCIATED PROTEIN YBAB"/>
    <property type="match status" value="1"/>
</dbReference>
<feature type="region of interest" description="Disordered" evidence="3">
    <location>
        <begin position="1"/>
        <end position="22"/>
    </location>
</feature>
<dbReference type="Proteomes" id="UP001241603">
    <property type="component" value="Unassembled WGS sequence"/>
</dbReference>
<name>A0ABU0HB08_9HYPH</name>
<dbReference type="PIRSF" id="PIRSF004555">
    <property type="entry name" value="UCP004555"/>
    <property type="match status" value="1"/>
</dbReference>
<organism evidence="4 5">
    <name type="scientific">Kaistia dalseonensis</name>
    <dbReference type="NCBI Taxonomy" id="410840"/>
    <lineage>
        <taxon>Bacteria</taxon>
        <taxon>Pseudomonadati</taxon>
        <taxon>Pseudomonadota</taxon>
        <taxon>Alphaproteobacteria</taxon>
        <taxon>Hyphomicrobiales</taxon>
        <taxon>Kaistiaceae</taxon>
        <taxon>Kaistia</taxon>
    </lineage>
</organism>
<protein>
    <recommendedName>
        <fullName evidence="2">Nucleoid-associated protein QO014_003350</fullName>
    </recommendedName>
</protein>
<evidence type="ECO:0000313" key="5">
    <source>
        <dbReference type="Proteomes" id="UP001241603"/>
    </source>
</evidence>
<dbReference type="HAMAP" id="MF_00274">
    <property type="entry name" value="DNA_YbaB_EbfC"/>
    <property type="match status" value="1"/>
</dbReference>
<comment type="function">
    <text evidence="2">Binds to DNA and alters its conformation. May be involved in regulation of gene expression, nucleoid organization and DNA protection.</text>
</comment>
<dbReference type="InterPro" id="IPR004401">
    <property type="entry name" value="YbaB/EbfC"/>
</dbReference>
<keyword evidence="5" id="KW-1185">Reference proteome</keyword>
<gene>
    <name evidence="4" type="ORF">QO014_003350</name>
</gene>
<evidence type="ECO:0000256" key="3">
    <source>
        <dbReference type="SAM" id="MobiDB-lite"/>
    </source>
</evidence>
<dbReference type="Gene3D" id="3.30.1310.10">
    <property type="entry name" value="Nucleoid-associated protein YbaB-like domain"/>
    <property type="match status" value="1"/>
</dbReference>
<dbReference type="InterPro" id="IPR036894">
    <property type="entry name" value="YbaB-like_sf"/>
</dbReference>
<dbReference type="GO" id="GO:0003677">
    <property type="term" value="F:DNA binding"/>
    <property type="evidence" value="ECO:0007669"/>
    <property type="project" value="UniProtKB-KW"/>
</dbReference>
<dbReference type="NCBIfam" id="TIGR00103">
    <property type="entry name" value="DNA_YbaB_EbfC"/>
    <property type="match status" value="1"/>
</dbReference>
<reference evidence="4 5" key="1">
    <citation type="submission" date="2023-07" db="EMBL/GenBank/DDBJ databases">
        <title>Genomic Encyclopedia of Type Strains, Phase IV (KMG-IV): sequencing the most valuable type-strain genomes for metagenomic binning, comparative biology and taxonomic classification.</title>
        <authorList>
            <person name="Goeker M."/>
        </authorList>
    </citation>
    <scope>NUCLEOTIDE SEQUENCE [LARGE SCALE GENOMIC DNA]</scope>
    <source>
        <strain evidence="4 5">B6-8</strain>
    </source>
</reference>
<keyword evidence="1 2" id="KW-0238">DNA-binding</keyword>
<evidence type="ECO:0000256" key="2">
    <source>
        <dbReference type="HAMAP-Rule" id="MF_00274"/>
    </source>
</evidence>
<comment type="subunit">
    <text evidence="2">Homodimer.</text>
</comment>
<proteinExistence type="inferred from homology"/>
<sequence>MRDIMGMMSKAKELQSRMQEMQEQVSQIEVEGAAGAGLVKLVVTAKGDLKSLTIDPSLLKPEEAEILEDLIVAAHADARAKSEKIMAEKMQALTGGLGLPPGLKLPF</sequence>
<dbReference type="Pfam" id="PF02575">
    <property type="entry name" value="YbaB_DNA_bd"/>
    <property type="match status" value="1"/>
</dbReference>
<dbReference type="SUPFAM" id="SSF82607">
    <property type="entry name" value="YbaB-like"/>
    <property type="match status" value="1"/>
</dbReference>
<dbReference type="RefSeq" id="WP_266349828.1">
    <property type="nucleotide sequence ID" value="NZ_JAPKNG010000004.1"/>
</dbReference>
<evidence type="ECO:0000256" key="1">
    <source>
        <dbReference type="ARBA" id="ARBA00023125"/>
    </source>
</evidence>
<comment type="similarity">
    <text evidence="2">Belongs to the YbaB/EbfC family.</text>
</comment>
<accession>A0ABU0HB08</accession>
<keyword evidence="2" id="KW-0963">Cytoplasm</keyword>
<dbReference type="PANTHER" id="PTHR33449:SF1">
    <property type="entry name" value="NUCLEOID-ASSOCIATED PROTEIN YBAB"/>
    <property type="match status" value="1"/>
</dbReference>
<dbReference type="EMBL" id="JAUSVO010000004">
    <property type="protein sequence ID" value="MDQ0438955.1"/>
    <property type="molecule type" value="Genomic_DNA"/>
</dbReference>
<comment type="subcellular location">
    <subcellularLocation>
        <location evidence="2">Cytoplasm</location>
        <location evidence="2">Nucleoid</location>
    </subcellularLocation>
</comment>
<comment type="caution">
    <text evidence="4">The sequence shown here is derived from an EMBL/GenBank/DDBJ whole genome shotgun (WGS) entry which is preliminary data.</text>
</comment>
<evidence type="ECO:0000313" key="4">
    <source>
        <dbReference type="EMBL" id="MDQ0438955.1"/>
    </source>
</evidence>